<evidence type="ECO:0000256" key="1">
    <source>
        <dbReference type="ARBA" id="ARBA00004635"/>
    </source>
</evidence>
<feature type="compositionally biased region" description="Basic and acidic residues" evidence="7">
    <location>
        <begin position="2100"/>
        <end position="2117"/>
    </location>
</feature>
<feature type="compositionally biased region" description="Basic and acidic residues" evidence="7">
    <location>
        <begin position="210"/>
        <end position="237"/>
    </location>
</feature>
<feature type="compositionally biased region" description="Basic and acidic residues" evidence="7">
    <location>
        <begin position="709"/>
        <end position="732"/>
    </location>
</feature>
<keyword evidence="6" id="KW-0175">Coiled coil</keyword>
<feature type="compositionally biased region" description="Acidic residues" evidence="7">
    <location>
        <begin position="240"/>
        <end position="249"/>
    </location>
</feature>
<keyword evidence="4" id="KW-0472">Membrane</keyword>
<accession>A0A8C3HT53</accession>
<dbReference type="GeneTree" id="ENSGT00730000111244"/>
<name>A0A8C3HT53_CHRPI</name>
<feature type="compositionally biased region" description="Basic and acidic residues" evidence="7">
    <location>
        <begin position="424"/>
        <end position="435"/>
    </location>
</feature>
<dbReference type="OMA" id="TEMHKDN"/>
<evidence type="ECO:0000313" key="8">
    <source>
        <dbReference type="Ensembl" id="ENSCPBP00000023146.1"/>
    </source>
</evidence>
<feature type="compositionally biased region" description="Polar residues" evidence="7">
    <location>
        <begin position="2030"/>
        <end position="2051"/>
    </location>
</feature>
<dbReference type="CTD" id="9590"/>
<feature type="compositionally biased region" description="Basic and acidic residues" evidence="7">
    <location>
        <begin position="2133"/>
        <end position="2154"/>
    </location>
</feature>
<feature type="compositionally biased region" description="Polar residues" evidence="7">
    <location>
        <begin position="1"/>
        <end position="14"/>
    </location>
</feature>
<dbReference type="PANTHER" id="PTHR23209">
    <property type="entry name" value="A-KINASE ANCHOR PROTEIN 12"/>
    <property type="match status" value="1"/>
</dbReference>
<evidence type="ECO:0000256" key="5">
    <source>
        <dbReference type="ARBA" id="ARBA00023288"/>
    </source>
</evidence>
<dbReference type="GO" id="GO:0090036">
    <property type="term" value="P:regulation of protein kinase C signaling"/>
    <property type="evidence" value="ECO:0007669"/>
    <property type="project" value="InterPro"/>
</dbReference>
<dbReference type="Proteomes" id="UP000694380">
    <property type="component" value="Chromosome 3"/>
</dbReference>
<dbReference type="GO" id="GO:0098685">
    <property type="term" value="C:Schaffer collateral - CA1 synapse"/>
    <property type="evidence" value="ECO:0007669"/>
    <property type="project" value="Ensembl"/>
</dbReference>
<feature type="compositionally biased region" description="Basic and acidic residues" evidence="7">
    <location>
        <begin position="294"/>
        <end position="339"/>
    </location>
</feature>
<feature type="compositionally biased region" description="Low complexity" evidence="7">
    <location>
        <begin position="788"/>
        <end position="803"/>
    </location>
</feature>
<reference evidence="8" key="2">
    <citation type="submission" date="2025-08" db="UniProtKB">
        <authorList>
            <consortium name="Ensembl"/>
        </authorList>
    </citation>
    <scope>IDENTIFICATION</scope>
</reference>
<dbReference type="GO" id="GO:0005829">
    <property type="term" value="C:cytosol"/>
    <property type="evidence" value="ECO:0007669"/>
    <property type="project" value="Ensembl"/>
</dbReference>
<proteinExistence type="predicted"/>
<gene>
    <name evidence="8" type="primary">AKAP12</name>
</gene>
<feature type="compositionally biased region" description="Acidic residues" evidence="7">
    <location>
        <begin position="887"/>
        <end position="901"/>
    </location>
</feature>
<dbReference type="GO" id="GO:0005886">
    <property type="term" value="C:plasma membrane"/>
    <property type="evidence" value="ECO:0007669"/>
    <property type="project" value="Ensembl"/>
</dbReference>
<feature type="compositionally biased region" description="Basic and acidic residues" evidence="7">
    <location>
        <begin position="108"/>
        <end position="122"/>
    </location>
</feature>
<feature type="compositionally biased region" description="Polar residues" evidence="7">
    <location>
        <begin position="259"/>
        <end position="272"/>
    </location>
</feature>
<dbReference type="PROSITE" id="PS51893">
    <property type="entry name" value="AKAP_CAM_BD"/>
    <property type="match status" value="3"/>
</dbReference>
<dbReference type="KEGG" id="cpic:101950149"/>
<feature type="compositionally biased region" description="Basic and acidic residues" evidence="7">
    <location>
        <begin position="636"/>
        <end position="645"/>
    </location>
</feature>
<feature type="region of interest" description="Disordered" evidence="7">
    <location>
        <begin position="96"/>
        <end position="148"/>
    </location>
</feature>
<dbReference type="InterPro" id="IPR001573">
    <property type="entry name" value="AKAP_WSK"/>
</dbReference>
<feature type="compositionally biased region" description="Polar residues" evidence="7">
    <location>
        <begin position="2158"/>
        <end position="2176"/>
    </location>
</feature>
<dbReference type="Ensembl" id="ENSCPBT00000027273.1">
    <property type="protein sequence ID" value="ENSCPBP00000023146.1"/>
    <property type="gene ID" value="ENSCPBG00000016538.1"/>
</dbReference>
<reference evidence="8" key="3">
    <citation type="submission" date="2025-09" db="UniProtKB">
        <authorList>
            <consortium name="Ensembl"/>
        </authorList>
    </citation>
    <scope>IDENTIFICATION</scope>
</reference>
<feature type="region of interest" description="Disordered" evidence="7">
    <location>
        <begin position="558"/>
        <end position="903"/>
    </location>
</feature>
<dbReference type="GO" id="GO:0051018">
    <property type="term" value="F:protein kinase A binding"/>
    <property type="evidence" value="ECO:0007669"/>
    <property type="project" value="InterPro"/>
</dbReference>
<evidence type="ECO:0000256" key="7">
    <source>
        <dbReference type="SAM" id="MobiDB-lite"/>
    </source>
</evidence>
<feature type="region of interest" description="Disordered" evidence="7">
    <location>
        <begin position="185"/>
        <end position="339"/>
    </location>
</feature>
<feature type="compositionally biased region" description="Low complexity" evidence="7">
    <location>
        <begin position="15"/>
        <end position="36"/>
    </location>
</feature>
<feature type="region of interest" description="Disordered" evidence="7">
    <location>
        <begin position="352"/>
        <end position="392"/>
    </location>
</feature>
<keyword evidence="5" id="KW-0449">Lipoprotein</keyword>
<comment type="subcellular location">
    <subcellularLocation>
        <location evidence="1">Membrane</location>
        <topology evidence="1">Lipid-anchor</topology>
    </subcellularLocation>
</comment>
<evidence type="ECO:0000256" key="6">
    <source>
        <dbReference type="SAM" id="Coils"/>
    </source>
</evidence>
<feature type="region of interest" description="Disordered" evidence="7">
    <location>
        <begin position="2027"/>
        <end position="2176"/>
    </location>
</feature>
<reference evidence="8" key="1">
    <citation type="journal article" date="2015" name="Genome Biol. Evol.">
        <title>Physical Mapping and Refinement of the Painted Turtle Genome (Chrysemys picta) Inform Amniote Genome Evolution and Challenge Turtle-Bird Chromosomal Conservation.</title>
        <authorList>
            <person name="Badenhorst D."/>
            <person name="Hillier L.W."/>
            <person name="Literman R."/>
            <person name="Montiel E.E."/>
            <person name="Radhakrishnan S."/>
            <person name="Shen Y."/>
            <person name="Minx P."/>
            <person name="Janes D.E."/>
            <person name="Warren W.C."/>
            <person name="Edwards S.V."/>
            <person name="Valenzuela N."/>
        </authorList>
    </citation>
    <scope>NUCLEOTIDE SEQUENCE [LARGE SCALE GENOMIC DNA]</scope>
</reference>
<dbReference type="GO" id="GO:0050804">
    <property type="term" value="P:modulation of chemical synaptic transmission"/>
    <property type="evidence" value="ECO:0007669"/>
    <property type="project" value="Ensembl"/>
</dbReference>
<protein>
    <submittedName>
        <fullName evidence="8">A-kinase anchoring protein 12</fullName>
    </submittedName>
</protein>
<keyword evidence="9" id="KW-1185">Reference proteome</keyword>
<dbReference type="GO" id="GO:0008179">
    <property type="term" value="F:adenylate cyclase binding"/>
    <property type="evidence" value="ECO:0007669"/>
    <property type="project" value="Ensembl"/>
</dbReference>
<feature type="region of interest" description="Disordered" evidence="7">
    <location>
        <begin position="1"/>
        <end position="42"/>
    </location>
</feature>
<dbReference type="GO" id="GO:0010739">
    <property type="term" value="P:positive regulation of protein kinase A signaling"/>
    <property type="evidence" value="ECO:0007669"/>
    <property type="project" value="InterPro"/>
</dbReference>
<evidence type="ECO:0000256" key="4">
    <source>
        <dbReference type="ARBA" id="ARBA00023136"/>
    </source>
</evidence>
<feature type="region of interest" description="Disordered" evidence="7">
    <location>
        <begin position="1908"/>
        <end position="1932"/>
    </location>
</feature>
<feature type="compositionally biased region" description="Basic and acidic residues" evidence="7">
    <location>
        <begin position="679"/>
        <end position="693"/>
    </location>
</feature>
<feature type="compositionally biased region" description="Basic and acidic residues" evidence="7">
    <location>
        <begin position="849"/>
        <end position="860"/>
    </location>
</feature>
<feature type="compositionally biased region" description="Basic and acidic residues" evidence="7">
    <location>
        <begin position="367"/>
        <end position="392"/>
    </location>
</feature>
<organism evidence="8 9">
    <name type="scientific">Chrysemys picta bellii</name>
    <name type="common">Western painted turtle</name>
    <name type="synonym">Emys bellii</name>
    <dbReference type="NCBI Taxonomy" id="8478"/>
    <lineage>
        <taxon>Eukaryota</taxon>
        <taxon>Metazoa</taxon>
        <taxon>Chordata</taxon>
        <taxon>Craniata</taxon>
        <taxon>Vertebrata</taxon>
        <taxon>Euteleostomi</taxon>
        <taxon>Archelosauria</taxon>
        <taxon>Testudinata</taxon>
        <taxon>Testudines</taxon>
        <taxon>Cryptodira</taxon>
        <taxon>Durocryptodira</taxon>
        <taxon>Testudinoidea</taxon>
        <taxon>Emydidae</taxon>
        <taxon>Chrysemys</taxon>
    </lineage>
</organism>
<feature type="compositionally biased region" description="Low complexity" evidence="7">
    <location>
        <begin position="619"/>
        <end position="635"/>
    </location>
</feature>
<dbReference type="GO" id="GO:0007193">
    <property type="term" value="P:adenylate cyclase-inhibiting G protein-coupled receptor signaling pathway"/>
    <property type="evidence" value="ECO:0007669"/>
    <property type="project" value="Ensembl"/>
</dbReference>
<sequence length="2176" mass="239602">MGAGSSAEQRSPQDAPTAAAESEPASPEAAAAAPLEQPEDPAKLLQKNGQISNINGIAEEQVELNLQPGELNEQQTETFVTDVGQREPANVTVKEELAENMEAMPPESTDKDHVEDGQKDVQEANEQLPSEEEKVEELEQPSESQSNDVGFKKVFKFVGFKFTVKKDKTEKSEPVQLLTVKKEEAEVAANGAGDHKEVKLEMVEEATESEVTHPAEKIEEEPKSEERKDESLPEKVAESPSEEAEGNEEAEGKKEPSKSPESPTNGLVNETASPLRKFFTQGWAGFRKKTSFRKPKEDEQQTPEKEKEEREREVAEIPVEAHEKEKTEKEKEEQEREVAEIQVEASLKEEVIIPSEQPLPQETVESVNKESEVSFEEKVDLSPEEKPKPVKECKISLEAKPEIHFEEKSEQPAPTTMEIFGEKLEKPQGKSKEEPEPVAPMTTEVFDENTEKPEPKAPLATEIFDEKLETEEEVHVSTTVAKEVKTNEIEQMLSSASEQSVEGDGELQRIQPTEEQLKAKETVCIVVDDHIKQTESSPEDAAACKPPEGITTEVELLSSQERAKVQGSPLKKLFTGTGLKKLSGKKHKGKREETKPGEQVEQIQHLADSPESPEEQKAESSASSPEESTEPPSVEKAIDATRVTETEEGVISDVERKRECVTPWASFKKMVTPKKRVRRPSESDKEEEIDKAKSATLSSTESAVSETQEETKVNGEEQKLEKSTEEPKRKVDTSVSWEALICVGSSKKRARKSSSSDEEVGQRLAQEGQKIDEVGQSKETAPDTILTSSQESDQGQGSSSPEQAGSPSEGEGVSTWESFKRLVTPRRKSKTKMEERTEESVLVSSLEHSTSDGEPGKEETWVSFKKLIPGRRKKKSDGKPEQACVEEAGEEMTETNEEDSDVPAVVPLSEYEAAEQEKIEAQQATQTEAIREETLDEKRAEKLEDTLIIEQFNEGLVHAVTVTVVEGERAVTSIEERSPSWISATVTESIEQEKDDEEQTEQIFETEVVVEKTVVVSKTLPELRKDISDDTIVSELELTSEALTALEEATEVSCGEEATEVSLAEETTEMVSAVSQLTESPDTTEEVTPVQEIEGTEQNLEELNKQTQEILEEVVERVKLSDEVQMISERTVTGVIIQSVQKIGSEMKDEVTVLCKETELVEQSLKKEEPEEADIQHIESAGTVRGKNEADESVLQEVSEMSEKCAVMKEHTEEAKSLDRLADESQWQETEQAFIERHEKTSEVERILEKCKLKEEECYSSVTITTKAEHEVKAEYVTVVKQQEISTEEAKVNLKVIIPGEITDEGAPEVDGSESETHEAKLELSQEFKQVVDMVPNLESKCMKVTVTEAPLQNETEDAMLSLESKRTEATAAQSPIQSQGTDIPVQSEREHAREALEPRCTEALVDEAPGQSGVTEVPEKKEVEDAMLILESECTEAVATEAPVQSDVTEASVQSEGQDAMLTLESKGTEATVQSEVEGIATEGLMQSEVTEAPVKKEVEGAVLILEAECTETVSSEAPMQSDVTEAAVQSGVEDAARIVEKECTEALATEAPRQTEVQDAVLLLESECTEAIAAEVTVQSEVTEEATVQNEVDDSMLTFESKCTEITAMETAMKSEGTEIPMQSEMEDALLSLESKCPEAVVTGDAMQSGVTEAPVKREVEDAVLTLESERTEAVATEAPMQNDVEDAPSNLESEYPGAVVNGAPLQSDIHPKELPVYGKGDEEEPMEAKQTLLLTVTSSNDNQQEETKFELMTEVEKDLFEPGKLELASGDKLYSTPVQQEILAVQLEDTGSPIPTIESSEAQKAYVPVTAAAVEEQIIAETVTSMETSAETLESLAAVPEKLFSELVQDITIAHSGVEAADSRSEETATLSVSEMTAAMVDGMTEEATSCTQPDLVQKDYVDDATQGKEQQKPECREEAGEKIVSQDKESPSLTHVEFVKDVQSVTIESQSTKIVLKIIQTVVEKLERTEEPAAVCMASESKQQIESTDGSQNGINRAEVQESVQAHQQLLVKGEKTIEGKEREFQQPSTVKHTIVTQSAEKQATLEQTEDVPLTSDMSKEGEIQDSGKIVAVPEDVSSESLGAQKSAIDMSVSEDLSKETRTDQPKLKEKEAGQTVATQEKYMVQQTHIERKEDKHSQPVEDMKRHTEEDVNNQEYASCGSPQSKSELTKS</sequence>
<feature type="compositionally biased region" description="Low complexity" evidence="7">
    <location>
        <begin position="570"/>
        <end position="581"/>
    </location>
</feature>
<feature type="coiled-coil region" evidence="6">
    <location>
        <begin position="1090"/>
        <end position="1117"/>
    </location>
</feature>
<dbReference type="Pfam" id="PF03832">
    <property type="entry name" value="WSK"/>
    <property type="match status" value="3"/>
</dbReference>
<feature type="compositionally biased region" description="Acidic residues" evidence="7">
    <location>
        <begin position="129"/>
        <end position="140"/>
    </location>
</feature>
<feature type="region of interest" description="Disordered" evidence="7">
    <location>
        <begin position="424"/>
        <end position="458"/>
    </location>
</feature>
<dbReference type="GeneID" id="101950149"/>
<dbReference type="InterPro" id="IPR028540">
    <property type="entry name" value="AKAP12"/>
</dbReference>
<evidence type="ECO:0000313" key="9">
    <source>
        <dbReference type="Proteomes" id="UP000694380"/>
    </source>
</evidence>
<evidence type="ECO:0000256" key="2">
    <source>
        <dbReference type="ARBA" id="ARBA00022553"/>
    </source>
</evidence>
<keyword evidence="3" id="KW-0112">Calmodulin-binding</keyword>
<feature type="region of interest" description="Disordered" evidence="7">
    <location>
        <begin position="493"/>
        <end position="515"/>
    </location>
</feature>
<keyword evidence="2" id="KW-0597">Phosphoprotein</keyword>
<feature type="compositionally biased region" description="Polar residues" evidence="7">
    <location>
        <begin position="695"/>
        <end position="706"/>
    </location>
</feature>
<evidence type="ECO:0000256" key="3">
    <source>
        <dbReference type="ARBA" id="ARBA00022860"/>
    </source>
</evidence>
<dbReference type="PANTHER" id="PTHR23209:SF4">
    <property type="entry name" value="A-KINASE ANCHOR PROTEIN 12"/>
    <property type="match status" value="1"/>
</dbReference>
<dbReference type="GO" id="GO:0005516">
    <property type="term" value="F:calmodulin binding"/>
    <property type="evidence" value="ECO:0007669"/>
    <property type="project" value="UniProtKB-KW"/>
</dbReference>
<feature type="compositionally biased region" description="Basic and acidic residues" evidence="7">
    <location>
        <begin position="193"/>
        <end position="202"/>
    </location>
</feature>
<dbReference type="OrthoDB" id="8931760at2759"/>